<protein>
    <submittedName>
        <fullName evidence="2">Uncharacterized protein</fullName>
    </submittedName>
</protein>
<evidence type="ECO:0000313" key="3">
    <source>
        <dbReference type="Proteomes" id="UP001055439"/>
    </source>
</evidence>
<evidence type="ECO:0000256" key="1">
    <source>
        <dbReference type="SAM" id="MobiDB-lite"/>
    </source>
</evidence>
<evidence type="ECO:0000313" key="2">
    <source>
        <dbReference type="EMBL" id="URD94256.1"/>
    </source>
</evidence>
<dbReference type="AlphaFoldDB" id="A0A9E7FFH5"/>
<dbReference type="Proteomes" id="UP001055439">
    <property type="component" value="Chromosome 3"/>
</dbReference>
<reference evidence="2" key="1">
    <citation type="submission" date="2022-05" db="EMBL/GenBank/DDBJ databases">
        <title>The Musa troglodytarum L. genome provides insights into the mechanism of non-climacteric behaviour and enrichment of carotenoids.</title>
        <authorList>
            <person name="Wang J."/>
        </authorList>
    </citation>
    <scope>NUCLEOTIDE SEQUENCE</scope>
    <source>
        <tissue evidence="2">Leaf</tissue>
    </source>
</reference>
<gene>
    <name evidence="2" type="ORF">MUK42_32541</name>
</gene>
<sequence>MIELCGLVQNGQLSMCPADEGWFFIHCRRIPDLAFLDVDGGHGGVELARGVHKSPPSSRTRTSMKDRTSGGFLPSSTSSFSATLVLDRLSKGTEAHSSAKSRADVIYVKPWAVPAAQALNISSSRDVRQAKEFDAEGKRTIGVISKIDQASGYHKVLQQFKLFF</sequence>
<accession>A0A9E7FFH5</accession>
<name>A0A9E7FFH5_9LILI</name>
<feature type="region of interest" description="Disordered" evidence="1">
    <location>
        <begin position="47"/>
        <end position="69"/>
    </location>
</feature>
<proteinExistence type="predicted"/>
<keyword evidence="3" id="KW-1185">Reference proteome</keyword>
<organism evidence="2 3">
    <name type="scientific">Musa troglodytarum</name>
    <name type="common">fe'i banana</name>
    <dbReference type="NCBI Taxonomy" id="320322"/>
    <lineage>
        <taxon>Eukaryota</taxon>
        <taxon>Viridiplantae</taxon>
        <taxon>Streptophyta</taxon>
        <taxon>Embryophyta</taxon>
        <taxon>Tracheophyta</taxon>
        <taxon>Spermatophyta</taxon>
        <taxon>Magnoliopsida</taxon>
        <taxon>Liliopsida</taxon>
        <taxon>Zingiberales</taxon>
        <taxon>Musaceae</taxon>
        <taxon>Musa</taxon>
    </lineage>
</organism>
<dbReference type="EMBL" id="CP097505">
    <property type="protein sequence ID" value="URD94256.1"/>
    <property type="molecule type" value="Genomic_DNA"/>
</dbReference>